<name>A0A4Y6RJY7_9BURK</name>
<dbReference type="NCBIfam" id="TIGR02595">
    <property type="entry name" value="PEP_CTERM"/>
    <property type="match status" value="1"/>
</dbReference>
<organism evidence="4 5">
    <name type="scientific">Janthinobacterium tructae</name>
    <dbReference type="NCBI Taxonomy" id="2590869"/>
    <lineage>
        <taxon>Bacteria</taxon>
        <taxon>Pseudomonadati</taxon>
        <taxon>Pseudomonadota</taxon>
        <taxon>Betaproteobacteria</taxon>
        <taxon>Burkholderiales</taxon>
        <taxon>Oxalobacteraceae</taxon>
        <taxon>Janthinobacterium</taxon>
    </lineage>
</organism>
<accession>A0A4Y6RJY7</accession>
<evidence type="ECO:0000313" key="5">
    <source>
        <dbReference type="Proteomes" id="UP000316665"/>
    </source>
</evidence>
<keyword evidence="2" id="KW-0732">Signal</keyword>
<dbReference type="Gene3D" id="2.60.120.380">
    <property type="match status" value="1"/>
</dbReference>
<keyword evidence="5" id="KW-1185">Reference proteome</keyword>
<feature type="chain" id="PRO_5021369273" evidence="2">
    <location>
        <begin position="27"/>
        <end position="185"/>
    </location>
</feature>
<evidence type="ECO:0000313" key="4">
    <source>
        <dbReference type="EMBL" id="QDG73352.1"/>
    </source>
</evidence>
<dbReference type="KEGG" id="jas:FJQ89_25140"/>
<dbReference type="Pfam" id="PF07589">
    <property type="entry name" value="PEP-CTERM"/>
    <property type="match status" value="1"/>
</dbReference>
<keyword evidence="1" id="KW-0472">Membrane</keyword>
<evidence type="ECO:0000256" key="2">
    <source>
        <dbReference type="SAM" id="SignalP"/>
    </source>
</evidence>
<evidence type="ECO:0000259" key="3">
    <source>
        <dbReference type="Pfam" id="PF07589"/>
    </source>
</evidence>
<proteinExistence type="predicted"/>
<sequence length="185" mass="18987">MKKNTYSVLAALAFAGSALFSQAVMAAPVDISSTPGAVSLAAGGSLTFGDKFKNNQKSNFFNDLFAFNVSKTSDLSVVLNSRSSSAANGLNLTGFGLYSSVGNTLVLGGDQLLTGIDDKWTLSYANLAVGSYYLKVSGNVVSNTGAAFSANGSLVSAVPEPGTYAMLLAGLGLLGFMARRRQKAA</sequence>
<dbReference type="RefSeq" id="WP_141172159.1">
    <property type="nucleotide sequence ID" value="NZ_CP041185.1"/>
</dbReference>
<protein>
    <submittedName>
        <fullName evidence="4">PEP-CTERM sorting domain-containing protein</fullName>
    </submittedName>
</protein>
<reference evidence="4 5" key="1">
    <citation type="submission" date="2019-06" db="EMBL/GenBank/DDBJ databases">
        <title>Complete genome sequence of Janthinobacterium sp. SNU WT3 isolated from diseased rainbow trout.</title>
        <authorList>
            <person name="Oh W.T."/>
            <person name="Park S.C."/>
        </authorList>
    </citation>
    <scope>NUCLEOTIDE SEQUENCE [LARGE SCALE GENOMIC DNA]</scope>
    <source>
        <strain evidence="4 5">SNU WT3</strain>
    </source>
</reference>
<feature type="domain" description="Ice-binding protein C-terminal" evidence="3">
    <location>
        <begin position="157"/>
        <end position="181"/>
    </location>
</feature>
<dbReference type="NCBIfam" id="NF038126">
    <property type="entry name" value="PEP_CTERM_FxDxF"/>
    <property type="match status" value="1"/>
</dbReference>
<evidence type="ECO:0000256" key="1">
    <source>
        <dbReference type="SAM" id="Phobius"/>
    </source>
</evidence>
<gene>
    <name evidence="4" type="ORF">FJQ89_25140</name>
</gene>
<dbReference type="OrthoDB" id="8546032at2"/>
<dbReference type="Proteomes" id="UP000316665">
    <property type="component" value="Chromosome"/>
</dbReference>
<keyword evidence="1" id="KW-0812">Transmembrane</keyword>
<keyword evidence="1" id="KW-1133">Transmembrane helix</keyword>
<dbReference type="InterPro" id="IPR013424">
    <property type="entry name" value="Ice-binding_C"/>
</dbReference>
<dbReference type="AlphaFoldDB" id="A0A4Y6RJY7"/>
<feature type="transmembrane region" description="Helical" evidence="1">
    <location>
        <begin position="161"/>
        <end position="178"/>
    </location>
</feature>
<dbReference type="EMBL" id="CP041185">
    <property type="protein sequence ID" value="QDG73352.1"/>
    <property type="molecule type" value="Genomic_DNA"/>
</dbReference>
<feature type="signal peptide" evidence="2">
    <location>
        <begin position="1"/>
        <end position="26"/>
    </location>
</feature>